<sequence>MNSIEDMTPIGGGQATPPPVPAPEVESPTPAPEAAAAVPAAAEKPEKAKVDWGQKLLDNKLTVLIALVVLIVGGVAAIWFSLESEAAAQSPTAAASTEQMDALTQSPSPPDTKEPLAAVDQAMAENARPAQQEELAPEDLLTSGQTAPARPAEPQLTPAEQAANRARMADAARAANTEQVQETRRDPSTGQYSQQTASRQRVALNNGAAPRRAQWSATSTGNLNQASAYSPRPTRDKDGTPFETNDEINMMLQNLPKGVHDNYERMTGRRYRPLLASQQQQVSEADKRRAEMAYIPGMDGFNTVRYRGSNANPAEEEMILPDIFYRCSIQGTQVVRTGSVVMLRLSEEATFGGVTFPRNMIFSALATVESNRVTLTIDRLGQYKVGVEVYNYSYMPGIMIDPAKRVKPQGQEGLGSSMMQTGSQEISTAIMQSTQAANSWKGIAGRAGVTMLGRLPRGGVRLRDVTLPDGYPVLLTRPGKIASAYQQGGLTQTSGPMGQDGNPMQSPLMQGVGQGGYPGQPGYDNLPPAYATPEAPRR</sequence>
<feature type="compositionally biased region" description="Low complexity" evidence="1">
    <location>
        <begin position="23"/>
        <end position="42"/>
    </location>
</feature>
<feature type="region of interest" description="Disordered" evidence="1">
    <location>
        <begin position="142"/>
        <end position="244"/>
    </location>
</feature>
<feature type="transmembrane region" description="Helical" evidence="2">
    <location>
        <begin position="61"/>
        <end position="82"/>
    </location>
</feature>
<accession>A0ABS0L834</accession>
<feature type="region of interest" description="Disordered" evidence="1">
    <location>
        <begin position="1"/>
        <end position="43"/>
    </location>
</feature>
<gene>
    <name evidence="4" type="primary">traM</name>
    <name evidence="4" type="ORF">I5L79_22400</name>
</gene>
<evidence type="ECO:0000313" key="5">
    <source>
        <dbReference type="Proteomes" id="UP000601099"/>
    </source>
</evidence>
<dbReference type="Pfam" id="PF12508">
    <property type="entry name" value="Transposon_TraM"/>
    <property type="match status" value="1"/>
</dbReference>
<feature type="compositionally biased region" description="Polar residues" evidence="1">
    <location>
        <begin position="188"/>
        <end position="199"/>
    </location>
</feature>
<reference evidence="4 5" key="1">
    <citation type="submission" date="2020-11" db="EMBL/GenBank/DDBJ databases">
        <title>Hymenobacter sp.</title>
        <authorList>
            <person name="Kim M.K."/>
        </authorList>
    </citation>
    <scope>NUCLEOTIDE SEQUENCE [LARGE SCALE GENOMIC DNA]</scope>
    <source>
        <strain evidence="4 5">BT594</strain>
    </source>
</reference>
<proteinExistence type="predicted"/>
<evidence type="ECO:0000313" key="4">
    <source>
        <dbReference type="EMBL" id="MBG8556314.1"/>
    </source>
</evidence>
<comment type="caution">
    <text evidence="4">The sequence shown here is derived from an EMBL/GenBank/DDBJ whole genome shotgun (WGS) entry which is preliminary data.</text>
</comment>
<organism evidence="4 5">
    <name type="scientific">Hymenobacter guriensis</name>
    <dbReference type="NCBI Taxonomy" id="2793065"/>
    <lineage>
        <taxon>Bacteria</taxon>
        <taxon>Pseudomonadati</taxon>
        <taxon>Bacteroidota</taxon>
        <taxon>Cytophagia</taxon>
        <taxon>Cytophagales</taxon>
        <taxon>Hymenobacteraceae</taxon>
        <taxon>Hymenobacter</taxon>
    </lineage>
</organism>
<evidence type="ECO:0000256" key="2">
    <source>
        <dbReference type="SAM" id="Phobius"/>
    </source>
</evidence>
<dbReference type="EMBL" id="JADWYK010000023">
    <property type="protein sequence ID" value="MBG8556314.1"/>
    <property type="molecule type" value="Genomic_DNA"/>
</dbReference>
<keyword evidence="5" id="KW-1185">Reference proteome</keyword>
<dbReference type="RefSeq" id="WP_196957332.1">
    <property type="nucleotide sequence ID" value="NZ_JADWYK010000023.1"/>
</dbReference>
<feature type="compositionally biased region" description="Polar residues" evidence="1">
    <location>
        <begin position="490"/>
        <end position="508"/>
    </location>
</feature>
<evidence type="ECO:0000259" key="3">
    <source>
        <dbReference type="Pfam" id="PF12508"/>
    </source>
</evidence>
<feature type="region of interest" description="Disordered" evidence="1">
    <location>
        <begin position="92"/>
        <end position="114"/>
    </location>
</feature>
<name>A0ABS0L834_9BACT</name>
<feature type="compositionally biased region" description="Low complexity" evidence="1">
    <location>
        <begin position="159"/>
        <end position="175"/>
    </location>
</feature>
<protein>
    <submittedName>
        <fullName evidence="4">Conjugative transposon protein TraM</fullName>
    </submittedName>
</protein>
<keyword evidence="2" id="KW-0472">Membrane</keyword>
<dbReference type="Proteomes" id="UP000601099">
    <property type="component" value="Unassembled WGS sequence"/>
</dbReference>
<keyword evidence="2" id="KW-0812">Transmembrane</keyword>
<feature type="region of interest" description="Disordered" evidence="1">
    <location>
        <begin position="490"/>
        <end position="538"/>
    </location>
</feature>
<evidence type="ECO:0000256" key="1">
    <source>
        <dbReference type="SAM" id="MobiDB-lite"/>
    </source>
</evidence>
<keyword evidence="2" id="KW-1133">Transmembrane helix</keyword>
<feature type="compositionally biased region" description="Polar residues" evidence="1">
    <location>
        <begin position="215"/>
        <end position="228"/>
    </location>
</feature>
<feature type="domain" description="Conjugative transposon TraM C-terminal" evidence="3">
    <location>
        <begin position="326"/>
        <end position="475"/>
    </location>
</feature>
<dbReference type="InterPro" id="IPR055407">
    <property type="entry name" value="TraM_C"/>
</dbReference>